<dbReference type="NCBIfam" id="NF033550">
    <property type="entry name" value="transpos_ISL3"/>
    <property type="match status" value="1"/>
</dbReference>
<evidence type="ECO:0000313" key="2">
    <source>
        <dbReference type="EMBL" id="MCU5747139.1"/>
    </source>
</evidence>
<dbReference type="InterPro" id="IPR047951">
    <property type="entry name" value="Transpos_ISL3"/>
</dbReference>
<feature type="domain" description="Transposase IS204/IS1001/IS1096/IS1165 DDE" evidence="1">
    <location>
        <begin position="164"/>
        <end position="417"/>
    </location>
</feature>
<proteinExistence type="predicted"/>
<dbReference type="EMBL" id="JAOPKZ010000032">
    <property type="protein sequence ID" value="MCU5747139.1"/>
    <property type="molecule type" value="Genomic_DNA"/>
</dbReference>
<comment type="caution">
    <text evidence="2">The sequence shown here is derived from an EMBL/GenBank/DDBJ whole genome shotgun (WGS) entry which is preliminary data.</text>
</comment>
<dbReference type="InterPro" id="IPR002560">
    <property type="entry name" value="Transposase_DDE"/>
</dbReference>
<evidence type="ECO:0000259" key="1">
    <source>
        <dbReference type="Pfam" id="PF01610"/>
    </source>
</evidence>
<dbReference type="Pfam" id="PF01610">
    <property type="entry name" value="DDE_Tnp_ISL3"/>
    <property type="match status" value="1"/>
</dbReference>
<dbReference type="PANTHER" id="PTHR33498:SF1">
    <property type="entry name" value="TRANSPOSASE FOR INSERTION SEQUENCE ELEMENT IS1557"/>
    <property type="match status" value="1"/>
</dbReference>
<accession>A0ABT2QT28</accession>
<dbReference type="RefSeq" id="WP_262856870.1">
    <property type="nucleotide sequence ID" value="NZ_JAOPKZ010000032.1"/>
</dbReference>
<evidence type="ECO:0000313" key="3">
    <source>
        <dbReference type="Proteomes" id="UP001209553"/>
    </source>
</evidence>
<keyword evidence="3" id="KW-1185">Reference proteome</keyword>
<dbReference type="PANTHER" id="PTHR33498">
    <property type="entry name" value="TRANSPOSASE FOR INSERTION SEQUENCE ELEMENT IS1557"/>
    <property type="match status" value="1"/>
</dbReference>
<name>A0ABT2QT28_9STAP</name>
<gene>
    <name evidence="2" type="ORF">N9R04_10770</name>
</gene>
<dbReference type="Proteomes" id="UP001209553">
    <property type="component" value="Unassembled WGS sequence"/>
</dbReference>
<protein>
    <submittedName>
        <fullName evidence="2">ISL3 family transposase</fullName>
    </submittedName>
</protein>
<reference evidence="2 3" key="1">
    <citation type="journal article" date="2023" name="Int. J. Syst. Evol. Microbiol.">
        <title>Streptococcus sciuri sp. nov., Staphylococcus marylandisciuri sp. nov. and Staphylococcus americanisciuri sp. nov., isolated from faeces of eastern grey squirrel (Sciurus carolinensis).</title>
        <authorList>
            <person name="Volokhov D.V."/>
            <person name="Zagorodnyaya T.A."/>
            <person name="Furtak V.A."/>
            <person name="Nattanmai G."/>
            <person name="Randall L."/>
            <person name="Jose S."/>
            <person name="Gao Y."/>
            <person name="Eisenberg T."/>
            <person name="Delmonte P."/>
            <person name="Blom J."/>
            <person name="Mitchell K.K."/>
        </authorList>
    </citation>
    <scope>NUCLEOTIDE SEQUENCE [LARGE SCALE GENOMIC DNA]</scope>
    <source>
        <strain evidence="2 3">SQ8-PEA</strain>
    </source>
</reference>
<organism evidence="2 3">
    <name type="scientific">Staphylococcus marylandisciuri</name>
    <dbReference type="NCBI Taxonomy" id="2981529"/>
    <lineage>
        <taxon>Bacteria</taxon>
        <taxon>Bacillati</taxon>
        <taxon>Bacillota</taxon>
        <taxon>Bacilli</taxon>
        <taxon>Bacillales</taxon>
        <taxon>Staphylococcaceae</taxon>
        <taxon>Staphylococcus</taxon>
    </lineage>
</organism>
<sequence>MFNIILTTLGIKDKNILLEEKVEEKQYKGVVALFYFGKLTYHPERCQLCGLDNMNNSIIKNGFKKSCLTIPRVSEKAAYLVLRKQRYYCKKCCSYFTAETSLVERHCFISWNTRLAVLNKAVDLRSQKSIGQSCHVSCSTVSRIMNQAASQVAQTPFKYLPEHLMMDEFKSVKNIDGKMSFIYADAITHRIVDIVPDRRLFALKNYFYRFPLAERKRVKTVSIDMYEPYMVLIKEVFPNAEIIIDRFHIVQALNRALNMTRVSVMNRFKNAQRPLYNKFKRYWKMLLKPQEQLEGFTYRRFRLYKQWKTQKGIVKHLLGFDKKLLNTYDLVNKLRYALRENDQTAFELALKNIEITRISPQLQTVVKTLKKYTSMIDNTMVYRNLTNGPLEGINTKIKLIQRVSFGYRNFDHLRSRIILCTNLFVAHPKKEIKQHKTA</sequence>